<organism evidence="2 3">
    <name type="scientific">Neisseria oralis</name>
    <dbReference type="NCBI Taxonomy" id="1107316"/>
    <lineage>
        <taxon>Bacteria</taxon>
        <taxon>Pseudomonadati</taxon>
        <taxon>Pseudomonadota</taxon>
        <taxon>Betaproteobacteria</taxon>
        <taxon>Neisseriales</taxon>
        <taxon>Neisseriaceae</taxon>
        <taxon>Neisseria</taxon>
    </lineage>
</organism>
<comment type="caution">
    <text evidence="2">The sequence shown here is derived from an EMBL/GenBank/DDBJ whole genome shotgun (WGS) entry which is preliminary data.</text>
</comment>
<reference evidence="2 3" key="1">
    <citation type="submission" date="2024-11" db="EMBL/GenBank/DDBJ databases">
        <authorList>
            <person name="Mikucki A.G."/>
            <person name="Kahler C.M."/>
        </authorList>
    </citation>
    <scope>NUCLEOTIDE SEQUENCE [LARGE SCALE GENOMIC DNA]</scope>
    <source>
        <strain evidence="2 3">EXNM717</strain>
    </source>
</reference>
<keyword evidence="1" id="KW-0732">Signal</keyword>
<keyword evidence="3" id="KW-1185">Reference proteome</keyword>
<evidence type="ECO:0000313" key="2">
    <source>
        <dbReference type="EMBL" id="MFK7642716.1"/>
    </source>
</evidence>
<dbReference type="Proteomes" id="UP001621964">
    <property type="component" value="Unassembled WGS sequence"/>
</dbReference>
<dbReference type="EMBL" id="JBJGEB010000009">
    <property type="protein sequence ID" value="MFK7642716.1"/>
    <property type="molecule type" value="Genomic_DNA"/>
</dbReference>
<sequence length="238" mass="27003">MKLTNGMLGILVAVCTSPVVAHTDNYQDFYRTSGCRLMLCLQNPNGPMSVQECQQDVQAFFTELALAYYGHDVSIPICTPSLTNGSFFTIGTVSEFVKVERRDTISYEWRPTGMFAVSTYIGNKPWRQWGFSGRGEKLTETGLLSQMGEKKGRFLRVTPFSTKDIPKWGPYAQALTNKVSYQDVPNEKLLNKIKNQTGKFSSQNEWFGNRNGGDRETRDYIDAWMKSTGYSYRNKGKQ</sequence>
<accession>A0ABW8Q7J9</accession>
<feature type="chain" id="PRO_5046677681" evidence="1">
    <location>
        <begin position="22"/>
        <end position="238"/>
    </location>
</feature>
<feature type="signal peptide" evidence="1">
    <location>
        <begin position="1"/>
        <end position="21"/>
    </location>
</feature>
<evidence type="ECO:0000313" key="3">
    <source>
        <dbReference type="Proteomes" id="UP001621964"/>
    </source>
</evidence>
<name>A0ABW8Q7J9_9NEIS</name>
<protein>
    <submittedName>
        <fullName evidence="2">Uncharacterized protein</fullName>
    </submittedName>
</protein>
<dbReference type="RefSeq" id="WP_405386703.1">
    <property type="nucleotide sequence ID" value="NZ_JBJGEB010000009.1"/>
</dbReference>
<gene>
    <name evidence="2" type="ORF">ACI43T_09460</name>
</gene>
<evidence type="ECO:0000256" key="1">
    <source>
        <dbReference type="SAM" id="SignalP"/>
    </source>
</evidence>
<proteinExistence type="predicted"/>